<feature type="compositionally biased region" description="Polar residues" evidence="3">
    <location>
        <begin position="421"/>
        <end position="435"/>
    </location>
</feature>
<feature type="compositionally biased region" description="Acidic residues" evidence="3">
    <location>
        <begin position="329"/>
        <end position="338"/>
    </location>
</feature>
<dbReference type="GO" id="GO:0005634">
    <property type="term" value="C:nucleus"/>
    <property type="evidence" value="ECO:0007669"/>
    <property type="project" value="UniProtKB-SubCell"/>
</dbReference>
<evidence type="ECO:0000313" key="5">
    <source>
        <dbReference type="EMBL" id="KAF2147403.1"/>
    </source>
</evidence>
<feature type="region of interest" description="Disordered" evidence="3">
    <location>
        <begin position="1"/>
        <end position="108"/>
    </location>
</feature>
<evidence type="ECO:0000256" key="3">
    <source>
        <dbReference type="SAM" id="MobiDB-lite"/>
    </source>
</evidence>
<dbReference type="EMBL" id="ML995474">
    <property type="protein sequence ID" value="KAF2147403.1"/>
    <property type="molecule type" value="Genomic_DNA"/>
</dbReference>
<accession>A0A6A6BVN2</accession>
<feature type="compositionally biased region" description="Basic residues" evidence="3">
    <location>
        <begin position="539"/>
        <end position="550"/>
    </location>
</feature>
<keyword evidence="2" id="KW-0539">Nucleus</keyword>
<dbReference type="Proteomes" id="UP000799438">
    <property type="component" value="Unassembled WGS sequence"/>
</dbReference>
<dbReference type="AlphaFoldDB" id="A0A6A6BVN2"/>
<dbReference type="OrthoDB" id="3366823at2759"/>
<feature type="region of interest" description="Disordered" evidence="3">
    <location>
        <begin position="305"/>
        <end position="572"/>
    </location>
</feature>
<feature type="compositionally biased region" description="Basic and acidic residues" evidence="3">
    <location>
        <begin position="173"/>
        <end position="183"/>
    </location>
</feature>
<feature type="compositionally biased region" description="Basic and acidic residues" evidence="3">
    <location>
        <begin position="551"/>
        <end position="572"/>
    </location>
</feature>
<dbReference type="GeneID" id="54301265"/>
<protein>
    <recommendedName>
        <fullName evidence="4">RED-like N-terminal domain-containing protein</fullName>
    </recommendedName>
</protein>
<keyword evidence="6" id="KW-1185">Reference proteome</keyword>
<feature type="region of interest" description="Disordered" evidence="3">
    <location>
        <begin position="161"/>
        <end position="223"/>
    </location>
</feature>
<feature type="domain" description="RED-like N-terminal" evidence="4">
    <location>
        <begin position="80"/>
        <end position="171"/>
    </location>
</feature>
<comment type="subcellular location">
    <subcellularLocation>
        <location evidence="1">Nucleus</location>
    </subcellularLocation>
</comment>
<feature type="compositionally biased region" description="Basic and acidic residues" evidence="3">
    <location>
        <begin position="472"/>
        <end position="481"/>
    </location>
</feature>
<dbReference type="RefSeq" id="XP_033403111.1">
    <property type="nucleotide sequence ID" value="XM_033543768.1"/>
</dbReference>
<proteinExistence type="predicted"/>
<organism evidence="5 6">
    <name type="scientific">Aplosporella prunicola CBS 121167</name>
    <dbReference type="NCBI Taxonomy" id="1176127"/>
    <lineage>
        <taxon>Eukaryota</taxon>
        <taxon>Fungi</taxon>
        <taxon>Dikarya</taxon>
        <taxon>Ascomycota</taxon>
        <taxon>Pezizomycotina</taxon>
        <taxon>Dothideomycetes</taxon>
        <taxon>Dothideomycetes incertae sedis</taxon>
        <taxon>Botryosphaeriales</taxon>
        <taxon>Aplosporellaceae</taxon>
        <taxon>Aplosporella</taxon>
    </lineage>
</organism>
<dbReference type="PANTHER" id="PTHR12765">
    <property type="entry name" value="RED PROTEIN IK FACTOR CYTOKINE IK"/>
    <property type="match status" value="1"/>
</dbReference>
<feature type="compositionally biased region" description="Polar residues" evidence="3">
    <location>
        <begin position="12"/>
        <end position="21"/>
    </location>
</feature>
<feature type="compositionally biased region" description="Low complexity" evidence="3">
    <location>
        <begin position="381"/>
        <end position="402"/>
    </location>
</feature>
<reference evidence="5" key="1">
    <citation type="journal article" date="2020" name="Stud. Mycol.">
        <title>101 Dothideomycetes genomes: a test case for predicting lifestyles and emergence of pathogens.</title>
        <authorList>
            <person name="Haridas S."/>
            <person name="Albert R."/>
            <person name="Binder M."/>
            <person name="Bloem J."/>
            <person name="Labutti K."/>
            <person name="Salamov A."/>
            <person name="Andreopoulos B."/>
            <person name="Baker S."/>
            <person name="Barry K."/>
            <person name="Bills G."/>
            <person name="Bluhm B."/>
            <person name="Cannon C."/>
            <person name="Castanera R."/>
            <person name="Culley D."/>
            <person name="Daum C."/>
            <person name="Ezra D."/>
            <person name="Gonzalez J."/>
            <person name="Henrissat B."/>
            <person name="Kuo A."/>
            <person name="Liang C."/>
            <person name="Lipzen A."/>
            <person name="Lutzoni F."/>
            <person name="Magnuson J."/>
            <person name="Mondo S."/>
            <person name="Nolan M."/>
            <person name="Ohm R."/>
            <person name="Pangilinan J."/>
            <person name="Park H.-J."/>
            <person name="Ramirez L."/>
            <person name="Alfaro M."/>
            <person name="Sun H."/>
            <person name="Tritt A."/>
            <person name="Yoshinaga Y."/>
            <person name="Zwiers L.-H."/>
            <person name="Turgeon B."/>
            <person name="Goodwin S."/>
            <person name="Spatafora J."/>
            <person name="Crous P."/>
            <person name="Grigoriev I."/>
        </authorList>
    </citation>
    <scope>NUCLEOTIDE SEQUENCE</scope>
    <source>
        <strain evidence="5">CBS 121167</strain>
    </source>
</reference>
<evidence type="ECO:0000256" key="2">
    <source>
        <dbReference type="ARBA" id="ARBA00023242"/>
    </source>
</evidence>
<feature type="compositionally biased region" description="Low complexity" evidence="3">
    <location>
        <begin position="410"/>
        <end position="420"/>
    </location>
</feature>
<dbReference type="Pfam" id="PF07808">
    <property type="entry name" value="RED_N"/>
    <property type="match status" value="1"/>
</dbReference>
<evidence type="ECO:0000259" key="4">
    <source>
        <dbReference type="Pfam" id="PF07808"/>
    </source>
</evidence>
<evidence type="ECO:0000256" key="1">
    <source>
        <dbReference type="ARBA" id="ARBA00004123"/>
    </source>
</evidence>
<gene>
    <name evidence="5" type="ORF">K452DRAFT_314565</name>
</gene>
<feature type="compositionally biased region" description="Acidic residues" evidence="3">
    <location>
        <begin position="356"/>
        <end position="367"/>
    </location>
</feature>
<dbReference type="InterPro" id="IPR039896">
    <property type="entry name" value="Red-like"/>
</dbReference>
<feature type="compositionally biased region" description="Basic and acidic residues" evidence="3">
    <location>
        <begin position="193"/>
        <end position="211"/>
    </location>
</feature>
<sequence>MNNDQFRALLRTSDTPQSASSGTPRTRPGATPAAASLGSRLRSSIPMTPRTVRGSGGVDFARQLAEQRAGSSQPATKKFRSSAAPKGTRLAAGYTDRAAAREDDEADDRAQRVNALEESMKLGQIDQATFEALRDQITGGDIGATHLVKGLDRRLLERARRGEDVWKSGSGGGDKESAQKEPSPDVDEEFDKLEEKEIAPVVHEKREKKGEVAAMPPPVAGAKRSRNAILAELKAQRKAAAEAKAAAQPQLGNRFKRIGEQKEVFPRIERDERGREVLITKDEDGNIKRKVRKIKAGAEGEAAALLMPDKDAKPLGADVEVPDLPPAPAEEDEDDDIFEGVGDSYDPLAGIGSDSSESDEEGEEGEVEPSAVPKSPPSKPTSPTSAEAEVSPESAAAAAADAMPPPPQPTTAQPATTTVPKTNYFNEPSSKTTEQPSPPLNPLQDATILAAIRKARDIKPDTPSSAAASAEEAARQKRRAEMLASADRDFEDMDMGFGESRFGDAEDMEEGGAKVKLSEWKGVGADGGEEDEGREGRGGQKRKRGPKKRKGDKESVGDVLRVVEQRRGGGAK</sequence>
<name>A0A6A6BVN2_9PEZI</name>
<feature type="compositionally biased region" description="Low complexity" evidence="3">
    <location>
        <begin position="22"/>
        <end position="44"/>
    </location>
</feature>
<dbReference type="InterPro" id="IPR012916">
    <property type="entry name" value="RED_N"/>
</dbReference>
<evidence type="ECO:0000313" key="6">
    <source>
        <dbReference type="Proteomes" id="UP000799438"/>
    </source>
</evidence>